<dbReference type="EMBL" id="BAAAYL010000001">
    <property type="protein sequence ID" value="GAA3378504.1"/>
    <property type="molecule type" value="Genomic_DNA"/>
</dbReference>
<proteinExistence type="predicted"/>
<evidence type="ECO:0000313" key="1">
    <source>
        <dbReference type="EMBL" id="GAA3378504.1"/>
    </source>
</evidence>
<comment type="caution">
    <text evidence="1">The sequence shown here is derived from an EMBL/GenBank/DDBJ whole genome shotgun (WGS) entry which is preliminary data.</text>
</comment>
<dbReference type="RefSeq" id="WP_345043127.1">
    <property type="nucleotide sequence ID" value="NZ_BAAAYL010000001.1"/>
</dbReference>
<evidence type="ECO:0008006" key="3">
    <source>
        <dbReference type="Google" id="ProtNLM"/>
    </source>
</evidence>
<accession>A0ABP6SK32</accession>
<evidence type="ECO:0000313" key="2">
    <source>
        <dbReference type="Proteomes" id="UP001499990"/>
    </source>
</evidence>
<organism evidence="1 2">
    <name type="scientific">Streptomyces sannanensis</name>
    <dbReference type="NCBI Taxonomy" id="285536"/>
    <lineage>
        <taxon>Bacteria</taxon>
        <taxon>Bacillati</taxon>
        <taxon>Actinomycetota</taxon>
        <taxon>Actinomycetes</taxon>
        <taxon>Kitasatosporales</taxon>
        <taxon>Streptomycetaceae</taxon>
        <taxon>Streptomyces</taxon>
    </lineage>
</organism>
<name>A0ABP6SK32_9ACTN</name>
<gene>
    <name evidence="1" type="ORF">GCM10020367_58270</name>
</gene>
<sequence length="161" mass="17711">METKELSRAYKELLAAAESITDDRPLAEFDRAEVDWVLAHIALSDRALAGTARDVLAGRAARIDNAQVMSRAAIAAVLCSTTHLERVDMVRRNAKELVDLLEQIPQEAAGTAVRAQLVDREGMLVFDDDLKWGDVIRMRAMEHIPGHAATLLARAHFAIEG</sequence>
<dbReference type="Proteomes" id="UP001499990">
    <property type="component" value="Unassembled WGS sequence"/>
</dbReference>
<protein>
    <recommendedName>
        <fullName evidence="3">DinB-like domain-containing protein</fullName>
    </recommendedName>
</protein>
<reference evidence="2" key="1">
    <citation type="journal article" date="2019" name="Int. J. Syst. Evol. Microbiol.">
        <title>The Global Catalogue of Microorganisms (GCM) 10K type strain sequencing project: providing services to taxonomists for standard genome sequencing and annotation.</title>
        <authorList>
            <consortium name="The Broad Institute Genomics Platform"/>
            <consortium name="The Broad Institute Genome Sequencing Center for Infectious Disease"/>
            <person name="Wu L."/>
            <person name="Ma J."/>
        </authorList>
    </citation>
    <scope>NUCLEOTIDE SEQUENCE [LARGE SCALE GENOMIC DNA]</scope>
    <source>
        <strain evidence="2">JCM 9651</strain>
    </source>
</reference>
<keyword evidence="2" id="KW-1185">Reference proteome</keyword>